<keyword evidence="4" id="KW-0456">Lyase</keyword>
<dbReference type="SUPFAM" id="SSF51569">
    <property type="entry name" value="Aldolase"/>
    <property type="match status" value="1"/>
</dbReference>
<reference evidence="6 7" key="1">
    <citation type="submission" date="2019-10" db="EMBL/GenBank/DDBJ databases">
        <authorList>
            <person name="Karimi E."/>
        </authorList>
    </citation>
    <scope>NUCLEOTIDE SEQUENCE [LARGE SCALE GENOMIC DNA]</scope>
    <source>
        <strain evidence="6">Maribacter sp. 151</strain>
    </source>
</reference>
<dbReference type="AlphaFoldDB" id="A0A653WA85"/>
<dbReference type="Proteomes" id="UP000430202">
    <property type="component" value="Unassembled WGS sequence"/>
</dbReference>
<dbReference type="CDD" id="cd00452">
    <property type="entry name" value="KDPG_aldolase"/>
    <property type="match status" value="1"/>
</dbReference>
<dbReference type="PANTHER" id="PTHR30246">
    <property type="entry name" value="2-KETO-3-DEOXY-6-PHOSPHOGLUCONATE ALDOLASE"/>
    <property type="match status" value="1"/>
</dbReference>
<organism evidence="6 7">
    <name type="scientific">Maribacter litoralis</name>
    <dbReference type="NCBI Taxonomy" id="2059726"/>
    <lineage>
        <taxon>Bacteria</taxon>
        <taxon>Pseudomonadati</taxon>
        <taxon>Bacteroidota</taxon>
        <taxon>Flavobacteriia</taxon>
        <taxon>Flavobacteriales</taxon>
        <taxon>Flavobacteriaceae</taxon>
        <taxon>Maribacter</taxon>
    </lineage>
</organism>
<dbReference type="PROSITE" id="PS00160">
    <property type="entry name" value="ALDOLASE_KDPG_KHG_2"/>
    <property type="match status" value="1"/>
</dbReference>
<comment type="pathway">
    <text evidence="1">Carbohydrate acid metabolism.</text>
</comment>
<evidence type="ECO:0000256" key="4">
    <source>
        <dbReference type="ARBA" id="ARBA00023239"/>
    </source>
</evidence>
<gene>
    <name evidence="6" type="ORF">MARI151_60068</name>
</gene>
<dbReference type="PANTHER" id="PTHR30246:SF1">
    <property type="entry name" value="2-DEHYDRO-3-DEOXY-6-PHOSPHOGALACTONATE ALDOLASE-RELATED"/>
    <property type="match status" value="1"/>
</dbReference>
<comment type="similarity">
    <text evidence="2">Belongs to the KHG/KDPG aldolase family.</text>
</comment>
<protein>
    <submittedName>
        <fullName evidence="6">Bifunctional 4-hydroxy-2-oxoglutarate aldolase/2-dehydro-3-deoxy-phosphogluconate aldolase</fullName>
    </submittedName>
</protein>
<keyword evidence="7" id="KW-1185">Reference proteome</keyword>
<keyword evidence="5" id="KW-0119">Carbohydrate metabolism</keyword>
<dbReference type="GO" id="GO:0016829">
    <property type="term" value="F:lyase activity"/>
    <property type="evidence" value="ECO:0007669"/>
    <property type="project" value="UniProtKB-KW"/>
</dbReference>
<dbReference type="InterPro" id="IPR031338">
    <property type="entry name" value="KDPG/KHG_AS_2"/>
</dbReference>
<evidence type="ECO:0000256" key="2">
    <source>
        <dbReference type="ARBA" id="ARBA00006906"/>
    </source>
</evidence>
<dbReference type="RefSeq" id="WP_159303756.1">
    <property type="nucleotide sequence ID" value="NZ_LR733271.1"/>
</dbReference>
<comment type="subunit">
    <text evidence="3">Homotrimer.</text>
</comment>
<evidence type="ECO:0000256" key="1">
    <source>
        <dbReference type="ARBA" id="ARBA00004761"/>
    </source>
</evidence>
<evidence type="ECO:0000313" key="6">
    <source>
        <dbReference type="EMBL" id="VXC10898.1"/>
    </source>
</evidence>
<evidence type="ECO:0000256" key="5">
    <source>
        <dbReference type="ARBA" id="ARBA00023277"/>
    </source>
</evidence>
<dbReference type="InterPro" id="IPR000887">
    <property type="entry name" value="Aldlse_KDPG_KHG"/>
</dbReference>
<dbReference type="Pfam" id="PF01081">
    <property type="entry name" value="Aldolase"/>
    <property type="match status" value="1"/>
</dbReference>
<dbReference type="Gene3D" id="3.20.20.70">
    <property type="entry name" value="Aldolase class I"/>
    <property type="match status" value="1"/>
</dbReference>
<dbReference type="EMBL" id="CABWLR010000006">
    <property type="protein sequence ID" value="VXC10898.1"/>
    <property type="molecule type" value="Genomic_DNA"/>
</dbReference>
<proteinExistence type="inferred from homology"/>
<name>A0A653WA85_9FLAO</name>
<evidence type="ECO:0000313" key="7">
    <source>
        <dbReference type="Proteomes" id="UP000430202"/>
    </source>
</evidence>
<sequence length="210" mass="22394">MNRKEIVARIKNEKIVAILRTKNQADVSKVVKMVLETGVNVLEITSNTPGFLEEITKARALYPDKIIGVGTAINVVIAEKAIAAGAQFLVTPNTNVDVIALGHEYNVPVLMGAMTPSEVCIAHENGADVVKLFPAGAMGLNFFKALRAPLDHIEYFAVGGINPNNAADWIKAGASGIGYGCVVNDAQTGMIDFESTKKMSEGFLIKAKAH</sequence>
<evidence type="ECO:0000256" key="3">
    <source>
        <dbReference type="ARBA" id="ARBA00011233"/>
    </source>
</evidence>
<accession>A0A653WA85</accession>
<dbReference type="InterPro" id="IPR013785">
    <property type="entry name" value="Aldolase_TIM"/>
</dbReference>